<accession>A0ABT5S9B8</accession>
<dbReference type="Proteomes" id="UP001151478">
    <property type="component" value="Unassembled WGS sequence"/>
</dbReference>
<protein>
    <recommendedName>
        <fullName evidence="3">Lipoprotein</fullName>
    </recommendedName>
</protein>
<comment type="caution">
    <text evidence="1">The sequence shown here is derived from an EMBL/GenBank/DDBJ whole genome shotgun (WGS) entry which is preliminary data.</text>
</comment>
<proteinExistence type="predicted"/>
<reference evidence="1" key="1">
    <citation type="submission" date="2023-02" db="EMBL/GenBank/DDBJ databases">
        <title>Polaribacter ponticola sp. nov., isolated from seawater.</title>
        <authorList>
            <person name="Baek J.H."/>
            <person name="Kim J.M."/>
            <person name="Choi D.G."/>
            <person name="Jeon C.O."/>
        </authorList>
    </citation>
    <scope>NUCLEOTIDE SEQUENCE</scope>
    <source>
        <strain evidence="1">MSW5</strain>
    </source>
</reference>
<keyword evidence="2" id="KW-1185">Reference proteome</keyword>
<gene>
    <name evidence="1" type="ORF">N5A56_006375</name>
</gene>
<evidence type="ECO:0000313" key="2">
    <source>
        <dbReference type="Proteomes" id="UP001151478"/>
    </source>
</evidence>
<evidence type="ECO:0000313" key="1">
    <source>
        <dbReference type="EMBL" id="MDD7914071.1"/>
    </source>
</evidence>
<dbReference type="EMBL" id="JAOSLC020000003">
    <property type="protein sequence ID" value="MDD7914071.1"/>
    <property type="molecule type" value="Genomic_DNA"/>
</dbReference>
<evidence type="ECO:0008006" key="3">
    <source>
        <dbReference type="Google" id="ProtNLM"/>
    </source>
</evidence>
<organism evidence="1 2">
    <name type="scientific">Polaribacter ponticola</name>
    <dbReference type="NCBI Taxonomy" id="2978475"/>
    <lineage>
        <taxon>Bacteria</taxon>
        <taxon>Pseudomonadati</taxon>
        <taxon>Bacteroidota</taxon>
        <taxon>Flavobacteriia</taxon>
        <taxon>Flavobacteriales</taxon>
        <taxon>Flavobacteriaceae</taxon>
    </lineage>
</organism>
<dbReference type="RefSeq" id="WP_265724741.1">
    <property type="nucleotide sequence ID" value="NZ_JAOSLC020000003.1"/>
</dbReference>
<sequence>MFKVFYTIFLLGSLLLFSCNNRSEISSEFNCSSSKLKNLEKVTDVKELFSIHLPKNWKINLYQDKSQSSIFAADTIKELTETTLLDITFIKNKINFNDDFLLKQEQENLLKKLIRIKHKEITFLKQPSIYIHYKGKKSKLNYQTYHIFIKINKENFIFAKIEIYGNSLVNQRVCSAIQLIENIKIHQ</sequence>
<name>A0ABT5S9B8_9FLAO</name>
<dbReference type="PROSITE" id="PS51257">
    <property type="entry name" value="PROKAR_LIPOPROTEIN"/>
    <property type="match status" value="1"/>
</dbReference>